<dbReference type="RefSeq" id="WP_208848364.1">
    <property type="nucleotide sequence ID" value="NZ_JAGGDJ010000010.1"/>
</dbReference>
<comment type="subcellular location">
    <subcellularLocation>
        <location evidence="1">Cell membrane</location>
        <topology evidence="1">Single-pass membrane protein</topology>
    </subcellularLocation>
</comment>
<dbReference type="EMBL" id="JAGGDJ010000010">
    <property type="protein sequence ID" value="MBO7745511.1"/>
    <property type="molecule type" value="Genomic_DNA"/>
</dbReference>
<keyword evidence="13" id="KW-1185">Reference proteome</keyword>
<feature type="region of interest" description="Disordered" evidence="10">
    <location>
        <begin position="88"/>
        <end position="115"/>
    </location>
</feature>
<organism evidence="12 13">
    <name type="scientific">Paenibacillus artemisiicola</name>
    <dbReference type="NCBI Taxonomy" id="1172618"/>
    <lineage>
        <taxon>Bacteria</taxon>
        <taxon>Bacillati</taxon>
        <taxon>Bacillota</taxon>
        <taxon>Bacilli</taxon>
        <taxon>Bacillales</taxon>
        <taxon>Paenibacillaceae</taxon>
        <taxon>Paenibacillus</taxon>
    </lineage>
</organism>
<dbReference type="PANTHER" id="PTHR33909:SF1">
    <property type="entry name" value="SEC TRANSLOCON ACCESSORY COMPLEX SUBUNIT YAJC"/>
    <property type="match status" value="1"/>
</dbReference>
<feature type="compositionally biased region" description="Low complexity" evidence="10">
    <location>
        <begin position="88"/>
        <end position="104"/>
    </location>
</feature>
<evidence type="ECO:0000256" key="11">
    <source>
        <dbReference type="SAM" id="Phobius"/>
    </source>
</evidence>
<evidence type="ECO:0000313" key="12">
    <source>
        <dbReference type="EMBL" id="MBO7745511.1"/>
    </source>
</evidence>
<evidence type="ECO:0000256" key="10">
    <source>
        <dbReference type="SAM" id="MobiDB-lite"/>
    </source>
</evidence>
<keyword evidence="9 11" id="KW-0472">Membrane</keyword>
<evidence type="ECO:0000313" key="13">
    <source>
        <dbReference type="Proteomes" id="UP000670947"/>
    </source>
</evidence>
<comment type="similarity">
    <text evidence="2">Belongs to the YajC family.</text>
</comment>
<evidence type="ECO:0000256" key="6">
    <source>
        <dbReference type="ARBA" id="ARBA00022927"/>
    </source>
</evidence>
<evidence type="ECO:0000256" key="4">
    <source>
        <dbReference type="ARBA" id="ARBA00022475"/>
    </source>
</evidence>
<accession>A0ABS3WBI4</accession>
<dbReference type="SMART" id="SM01323">
    <property type="entry name" value="YajC"/>
    <property type="match status" value="1"/>
</dbReference>
<keyword evidence="6" id="KW-0653">Protein transport</keyword>
<keyword evidence="3" id="KW-0813">Transport</keyword>
<comment type="caution">
    <text evidence="12">The sequence shown here is derived from an EMBL/GenBank/DDBJ whole genome shotgun (WGS) entry which is preliminary data.</text>
</comment>
<evidence type="ECO:0000256" key="7">
    <source>
        <dbReference type="ARBA" id="ARBA00022989"/>
    </source>
</evidence>
<dbReference type="Pfam" id="PF02699">
    <property type="entry name" value="YajC"/>
    <property type="match status" value="1"/>
</dbReference>
<dbReference type="Proteomes" id="UP000670947">
    <property type="component" value="Unassembled WGS sequence"/>
</dbReference>
<evidence type="ECO:0000256" key="1">
    <source>
        <dbReference type="ARBA" id="ARBA00004162"/>
    </source>
</evidence>
<sequence>MSGAASLIPFILMFAVFYFLLIRPQQRKSKQRNLMLGGIKKGDKIVTIGGMHGTILELTDDTVVLRVNDATKITFDRSAINTVVSSSAAMTAAPATAPATAPAMVKEEKPEDIKG</sequence>
<feature type="compositionally biased region" description="Basic and acidic residues" evidence="10">
    <location>
        <begin position="105"/>
        <end position="115"/>
    </location>
</feature>
<reference evidence="12 13" key="1">
    <citation type="submission" date="2021-03" db="EMBL/GenBank/DDBJ databases">
        <title>Paenibacillus artemisicola MWE-103 whole genome sequence.</title>
        <authorList>
            <person name="Ham Y.J."/>
        </authorList>
    </citation>
    <scope>NUCLEOTIDE SEQUENCE [LARGE SCALE GENOMIC DNA]</scope>
    <source>
        <strain evidence="12 13">MWE-103</strain>
    </source>
</reference>
<evidence type="ECO:0000256" key="9">
    <source>
        <dbReference type="ARBA" id="ARBA00023136"/>
    </source>
</evidence>
<feature type="transmembrane region" description="Helical" evidence="11">
    <location>
        <begin position="6"/>
        <end position="22"/>
    </location>
</feature>
<evidence type="ECO:0000256" key="3">
    <source>
        <dbReference type="ARBA" id="ARBA00022448"/>
    </source>
</evidence>
<dbReference type="PANTHER" id="PTHR33909">
    <property type="entry name" value="SEC TRANSLOCON ACCESSORY COMPLEX SUBUNIT YAJC"/>
    <property type="match status" value="1"/>
</dbReference>
<gene>
    <name evidence="12" type="primary">yajC</name>
    <name evidence="12" type="ORF">I8J29_14980</name>
</gene>
<name>A0ABS3WBI4_9BACL</name>
<dbReference type="PRINTS" id="PR01853">
    <property type="entry name" value="YAJCTRNLCASE"/>
</dbReference>
<evidence type="ECO:0000256" key="5">
    <source>
        <dbReference type="ARBA" id="ARBA00022692"/>
    </source>
</evidence>
<proteinExistence type="inferred from homology"/>
<keyword evidence="5 11" id="KW-0812">Transmembrane</keyword>
<keyword evidence="7 11" id="KW-1133">Transmembrane helix</keyword>
<dbReference type="NCBIfam" id="TIGR00739">
    <property type="entry name" value="yajC"/>
    <property type="match status" value="1"/>
</dbReference>
<protein>
    <submittedName>
        <fullName evidence="12">Preprotein translocase subunit YajC</fullName>
    </submittedName>
</protein>
<evidence type="ECO:0000256" key="2">
    <source>
        <dbReference type="ARBA" id="ARBA00006742"/>
    </source>
</evidence>
<dbReference type="InterPro" id="IPR003849">
    <property type="entry name" value="Preprotein_translocase_YajC"/>
</dbReference>
<keyword evidence="8" id="KW-0811">Translocation</keyword>
<keyword evidence="4" id="KW-1003">Cell membrane</keyword>
<evidence type="ECO:0000256" key="8">
    <source>
        <dbReference type="ARBA" id="ARBA00023010"/>
    </source>
</evidence>